<dbReference type="Gene3D" id="3.40.50.800">
    <property type="entry name" value="Anticodon-binding domain"/>
    <property type="match status" value="1"/>
</dbReference>
<evidence type="ECO:0000256" key="12">
    <source>
        <dbReference type="NCBIfam" id="TIGR00418"/>
    </source>
</evidence>
<keyword evidence="9" id="KW-0648">Protein biosynthesis</keyword>
<keyword evidence="15" id="KW-1185">Reference proteome</keyword>
<dbReference type="Pfam" id="PF03129">
    <property type="entry name" value="HGTP_anticodon"/>
    <property type="match status" value="1"/>
</dbReference>
<keyword evidence="8" id="KW-0067">ATP-binding</keyword>
<dbReference type="InterPro" id="IPR004154">
    <property type="entry name" value="Anticodon-bd"/>
</dbReference>
<keyword evidence="7" id="KW-0862">Zinc</keyword>
<evidence type="ECO:0000256" key="7">
    <source>
        <dbReference type="ARBA" id="ARBA00022833"/>
    </source>
</evidence>
<dbReference type="PANTHER" id="PTHR11451:SF44">
    <property type="entry name" value="THREONINE--TRNA LIGASE, CHLOROPLASTIC_MITOCHONDRIAL 2"/>
    <property type="match status" value="1"/>
</dbReference>
<evidence type="ECO:0000256" key="6">
    <source>
        <dbReference type="ARBA" id="ARBA00022741"/>
    </source>
</evidence>
<keyword evidence="4 14" id="KW-0436">Ligase</keyword>
<dbReference type="PRINTS" id="PR01047">
    <property type="entry name" value="TRNASYNTHTHR"/>
</dbReference>
<keyword evidence="5" id="KW-0479">Metal-binding</keyword>
<evidence type="ECO:0000256" key="10">
    <source>
        <dbReference type="ARBA" id="ARBA00023146"/>
    </source>
</evidence>
<evidence type="ECO:0000256" key="2">
    <source>
        <dbReference type="ARBA" id="ARBA00013163"/>
    </source>
</evidence>
<reference evidence="15" key="1">
    <citation type="journal article" date="2019" name="Int. J. Syst. Evol. Microbiol.">
        <title>The Global Catalogue of Microorganisms (GCM) 10K type strain sequencing project: providing services to taxonomists for standard genome sequencing and annotation.</title>
        <authorList>
            <consortium name="The Broad Institute Genomics Platform"/>
            <consortium name="The Broad Institute Genome Sequencing Center for Infectious Disease"/>
            <person name="Wu L."/>
            <person name="Ma J."/>
        </authorList>
    </citation>
    <scope>NUCLEOTIDE SEQUENCE [LARGE SCALE GENOMIC DNA]</scope>
    <source>
        <strain evidence="15">KCTC 42182</strain>
    </source>
</reference>
<comment type="similarity">
    <text evidence="1">Belongs to the class-II aminoacyl-tRNA synthetase family.</text>
</comment>
<dbReference type="CDD" id="cd00771">
    <property type="entry name" value="ThrRS_core"/>
    <property type="match status" value="1"/>
</dbReference>
<dbReference type="Pfam" id="PF00587">
    <property type="entry name" value="tRNA-synt_2b"/>
    <property type="match status" value="1"/>
</dbReference>
<dbReference type="NCBIfam" id="TIGR00418">
    <property type="entry name" value="thrS"/>
    <property type="match status" value="1"/>
</dbReference>
<evidence type="ECO:0000256" key="5">
    <source>
        <dbReference type="ARBA" id="ARBA00022723"/>
    </source>
</evidence>
<dbReference type="InterPro" id="IPR047246">
    <property type="entry name" value="ThrRS_anticodon"/>
</dbReference>
<name>A0ABV7VJU2_9PROT</name>
<keyword evidence="10" id="KW-0030">Aminoacyl-tRNA synthetase</keyword>
<gene>
    <name evidence="14" type="primary">thrS</name>
    <name evidence="14" type="ORF">ACFOOQ_12700</name>
</gene>
<keyword evidence="3" id="KW-0963">Cytoplasm</keyword>
<dbReference type="InterPro" id="IPR033728">
    <property type="entry name" value="ThrRS_core"/>
</dbReference>
<dbReference type="InterPro" id="IPR045864">
    <property type="entry name" value="aa-tRNA-synth_II/BPL/LPL"/>
</dbReference>
<dbReference type="CDD" id="cd00860">
    <property type="entry name" value="ThrRS_anticodon"/>
    <property type="match status" value="1"/>
</dbReference>
<dbReference type="InterPro" id="IPR036621">
    <property type="entry name" value="Anticodon-bd_dom_sf"/>
</dbReference>
<evidence type="ECO:0000313" key="15">
    <source>
        <dbReference type="Proteomes" id="UP001595711"/>
    </source>
</evidence>
<dbReference type="Gene3D" id="3.30.930.10">
    <property type="entry name" value="Bira Bifunctional Protein, Domain 2"/>
    <property type="match status" value="1"/>
</dbReference>
<evidence type="ECO:0000259" key="13">
    <source>
        <dbReference type="PROSITE" id="PS50862"/>
    </source>
</evidence>
<evidence type="ECO:0000256" key="3">
    <source>
        <dbReference type="ARBA" id="ARBA00022490"/>
    </source>
</evidence>
<comment type="caution">
    <text evidence="14">The sequence shown here is derived from an EMBL/GenBank/DDBJ whole genome shotgun (WGS) entry which is preliminary data.</text>
</comment>
<dbReference type="InterPro" id="IPR006195">
    <property type="entry name" value="aa-tRNA-synth_II"/>
</dbReference>
<dbReference type="PANTHER" id="PTHR11451">
    <property type="entry name" value="THREONINE-TRNA LIGASE"/>
    <property type="match status" value="1"/>
</dbReference>
<evidence type="ECO:0000256" key="9">
    <source>
        <dbReference type="ARBA" id="ARBA00022917"/>
    </source>
</evidence>
<dbReference type="EC" id="6.1.1.3" evidence="2 12"/>
<feature type="domain" description="Aminoacyl-transfer RNA synthetases class-II family profile" evidence="13">
    <location>
        <begin position="20"/>
        <end position="315"/>
    </location>
</feature>
<proteinExistence type="inferred from homology"/>
<comment type="catalytic activity">
    <reaction evidence="11">
        <text>tRNA(Thr) + L-threonine + ATP = L-threonyl-tRNA(Thr) + AMP + diphosphate + H(+)</text>
        <dbReference type="Rhea" id="RHEA:24624"/>
        <dbReference type="Rhea" id="RHEA-COMP:9670"/>
        <dbReference type="Rhea" id="RHEA-COMP:9704"/>
        <dbReference type="ChEBI" id="CHEBI:15378"/>
        <dbReference type="ChEBI" id="CHEBI:30616"/>
        <dbReference type="ChEBI" id="CHEBI:33019"/>
        <dbReference type="ChEBI" id="CHEBI:57926"/>
        <dbReference type="ChEBI" id="CHEBI:78442"/>
        <dbReference type="ChEBI" id="CHEBI:78534"/>
        <dbReference type="ChEBI" id="CHEBI:456215"/>
        <dbReference type="EC" id="6.1.1.3"/>
    </reaction>
</comment>
<dbReference type="SUPFAM" id="SSF55681">
    <property type="entry name" value="Class II aaRS and biotin synthetases"/>
    <property type="match status" value="1"/>
</dbReference>
<evidence type="ECO:0000256" key="11">
    <source>
        <dbReference type="ARBA" id="ARBA00049515"/>
    </source>
</evidence>
<evidence type="ECO:0000256" key="4">
    <source>
        <dbReference type="ARBA" id="ARBA00022598"/>
    </source>
</evidence>
<evidence type="ECO:0000256" key="8">
    <source>
        <dbReference type="ARBA" id="ARBA00022840"/>
    </source>
</evidence>
<dbReference type="GO" id="GO:0004829">
    <property type="term" value="F:threonine-tRNA ligase activity"/>
    <property type="evidence" value="ECO:0007669"/>
    <property type="project" value="UniProtKB-EC"/>
</dbReference>
<dbReference type="RefSeq" id="WP_379726966.1">
    <property type="nucleotide sequence ID" value="NZ_JBHRYJ010000002.1"/>
</dbReference>
<dbReference type="InterPro" id="IPR002320">
    <property type="entry name" value="Thr-tRNA-ligase_IIa"/>
</dbReference>
<dbReference type="Proteomes" id="UP001595711">
    <property type="component" value="Unassembled WGS sequence"/>
</dbReference>
<dbReference type="EMBL" id="JBHRYJ010000002">
    <property type="protein sequence ID" value="MFC3676408.1"/>
    <property type="molecule type" value="Genomic_DNA"/>
</dbReference>
<dbReference type="SUPFAM" id="SSF52954">
    <property type="entry name" value="Class II aaRS ABD-related"/>
    <property type="match status" value="1"/>
</dbReference>
<dbReference type="PROSITE" id="PS50862">
    <property type="entry name" value="AA_TRNA_LIGASE_II"/>
    <property type="match status" value="1"/>
</dbReference>
<keyword evidence="6" id="KW-0547">Nucleotide-binding</keyword>
<accession>A0ABV7VJU2</accession>
<evidence type="ECO:0000313" key="14">
    <source>
        <dbReference type="EMBL" id="MFC3676408.1"/>
    </source>
</evidence>
<dbReference type="InterPro" id="IPR002314">
    <property type="entry name" value="aa-tRNA-synt_IIb"/>
</dbReference>
<evidence type="ECO:0000256" key="1">
    <source>
        <dbReference type="ARBA" id="ARBA00008226"/>
    </source>
</evidence>
<sequence length="414" mass="47164">MNSLNPELRPDRLQDPDVYDHRVLGTRLDLFHQQEEGPGMVFWHPRGWALYRVIEDYIRRRMREAGFAEIRTPQLLSYSLWEQSGHADKFANEMYRLSSHSSGANRPFALKPMSCPGHVQVFNKGLRSVHDLPLRYCEFGACHRDEPSGALQGLMRTRSFTQDDAHIFCTEEQVEEEVQRFCELLRGIYSDFGFGAPLVFFSTRPAKRAGDDATWDRAEAALAFAARKAGLDFAIRNGEGAFYGPKLEFHLRDSHGRSWQCGTVQLDFVLPERLEASYVGSDSQRRPPVLIHHAVLGSLERFIGMLLEHHRGALPLWLAPEQVLLASIGPEQVGYVRKAAAVLGREGYRVAVDDRRERLSRKIAEAHDQGVPLVAVAGEREMERGSVSLRWRNGRQEEMPLAEVGRRFRAEAFR</sequence>
<organism evidence="14 15">
    <name type="scientific">Ferrovibrio xuzhouensis</name>
    <dbReference type="NCBI Taxonomy" id="1576914"/>
    <lineage>
        <taxon>Bacteria</taxon>
        <taxon>Pseudomonadati</taxon>
        <taxon>Pseudomonadota</taxon>
        <taxon>Alphaproteobacteria</taxon>
        <taxon>Rhodospirillales</taxon>
        <taxon>Rhodospirillaceae</taxon>
        <taxon>Ferrovibrio</taxon>
    </lineage>
</organism>
<protein>
    <recommendedName>
        <fullName evidence="2 12">Threonine--tRNA ligase</fullName>
        <ecNumber evidence="2 12">6.1.1.3</ecNumber>
    </recommendedName>
</protein>